<dbReference type="AlphaFoldDB" id="A0A1E3VM18"/>
<name>A0A1E3VM18_9HYPH</name>
<organism evidence="3 4">
    <name type="scientific">Methyloceanibacter stevinii</name>
    <dbReference type="NCBI Taxonomy" id="1774970"/>
    <lineage>
        <taxon>Bacteria</taxon>
        <taxon>Pseudomonadati</taxon>
        <taxon>Pseudomonadota</taxon>
        <taxon>Alphaproteobacteria</taxon>
        <taxon>Hyphomicrobiales</taxon>
        <taxon>Hyphomicrobiaceae</taxon>
        <taxon>Methyloceanibacter</taxon>
    </lineage>
</organism>
<dbReference type="InterPro" id="IPR029787">
    <property type="entry name" value="Nucleotide_cyclase"/>
</dbReference>
<keyword evidence="4" id="KW-1185">Reference proteome</keyword>
<dbReference type="PANTHER" id="PTHR46663:SF2">
    <property type="entry name" value="GGDEF DOMAIN-CONTAINING PROTEIN"/>
    <property type="match status" value="1"/>
</dbReference>
<reference evidence="3 4" key="1">
    <citation type="journal article" date="2016" name="Environ. Microbiol.">
        <title>New Methyloceanibacter diversity from North Sea sediments includes methanotroph containing solely the soluble methane monooxygenase.</title>
        <authorList>
            <person name="Vekeman B."/>
            <person name="Kerckhof F.M."/>
            <person name="Cremers G."/>
            <person name="de Vos P."/>
            <person name="Vandamme P."/>
            <person name="Boon N."/>
            <person name="Op den Camp H.J."/>
            <person name="Heylen K."/>
        </authorList>
    </citation>
    <scope>NUCLEOTIDE SEQUENCE [LARGE SCALE GENOMIC DNA]</scope>
    <source>
        <strain evidence="3 4">R-67176</strain>
    </source>
</reference>
<sequence length="242" mass="26244">MVLVGALLALQYNLFWFSAELSEPQRKVSLAEAMALTVLLALCVCAFAIRRLREVRYEAARRAVTRSQMRQLRTMASHDPLTGLANRRELDSALAGAIASSANGQEHAFFLIDLNGFKSINDLFGHAMGDRVLQAVAGRFQSAARPSDLLARLGGDEFALLSYDVDRDTAHAIGQRIMATLDSEIRVGGRSHEPGASIGVALIPQNGSTPDEIIHHADVAMYRAKSEGKTALVFFEPPAAIN</sequence>
<protein>
    <recommendedName>
        <fullName evidence="2">GGDEF domain-containing protein</fullName>
    </recommendedName>
</protein>
<dbReference type="Pfam" id="PF00990">
    <property type="entry name" value="GGDEF"/>
    <property type="match status" value="1"/>
</dbReference>
<dbReference type="SUPFAM" id="SSF55073">
    <property type="entry name" value="Nucleotide cyclase"/>
    <property type="match status" value="1"/>
</dbReference>
<dbReference type="InterPro" id="IPR000160">
    <property type="entry name" value="GGDEF_dom"/>
</dbReference>
<dbReference type="FunFam" id="3.30.70.270:FF:000001">
    <property type="entry name" value="Diguanylate cyclase domain protein"/>
    <property type="match status" value="1"/>
</dbReference>
<gene>
    <name evidence="3" type="ORF">AUC70_07985</name>
</gene>
<dbReference type="PROSITE" id="PS50887">
    <property type="entry name" value="GGDEF"/>
    <property type="match status" value="1"/>
</dbReference>
<feature type="domain" description="GGDEF" evidence="2">
    <location>
        <begin position="105"/>
        <end position="237"/>
    </location>
</feature>
<proteinExistence type="predicted"/>
<keyword evidence="1" id="KW-0812">Transmembrane</keyword>
<keyword evidence="1" id="KW-1133">Transmembrane helix</keyword>
<dbReference type="InterPro" id="IPR043128">
    <property type="entry name" value="Rev_trsase/Diguanyl_cyclase"/>
</dbReference>
<dbReference type="STRING" id="1774970.AUC70_07985"/>
<dbReference type="CDD" id="cd01949">
    <property type="entry name" value="GGDEF"/>
    <property type="match status" value="1"/>
</dbReference>
<dbReference type="PANTHER" id="PTHR46663">
    <property type="entry name" value="DIGUANYLATE CYCLASE DGCT-RELATED"/>
    <property type="match status" value="1"/>
</dbReference>
<dbReference type="GO" id="GO:0003824">
    <property type="term" value="F:catalytic activity"/>
    <property type="evidence" value="ECO:0007669"/>
    <property type="project" value="UniProtKB-ARBA"/>
</dbReference>
<evidence type="ECO:0000259" key="2">
    <source>
        <dbReference type="PROSITE" id="PS50887"/>
    </source>
</evidence>
<dbReference type="NCBIfam" id="TIGR00254">
    <property type="entry name" value="GGDEF"/>
    <property type="match status" value="1"/>
</dbReference>
<comment type="caution">
    <text evidence="3">The sequence shown here is derived from an EMBL/GenBank/DDBJ whole genome shotgun (WGS) entry which is preliminary data.</text>
</comment>
<dbReference type="Proteomes" id="UP000094172">
    <property type="component" value="Unassembled WGS sequence"/>
</dbReference>
<dbReference type="Gene3D" id="3.30.70.270">
    <property type="match status" value="1"/>
</dbReference>
<feature type="transmembrane region" description="Helical" evidence="1">
    <location>
        <begin position="31"/>
        <end position="49"/>
    </location>
</feature>
<evidence type="ECO:0000256" key="1">
    <source>
        <dbReference type="SAM" id="Phobius"/>
    </source>
</evidence>
<dbReference type="SMART" id="SM00267">
    <property type="entry name" value="GGDEF"/>
    <property type="match status" value="1"/>
</dbReference>
<keyword evidence="1" id="KW-0472">Membrane</keyword>
<evidence type="ECO:0000313" key="3">
    <source>
        <dbReference type="EMBL" id="ODR94567.1"/>
    </source>
</evidence>
<accession>A0A1E3VM18</accession>
<dbReference type="InterPro" id="IPR052163">
    <property type="entry name" value="DGC-Regulatory_Protein"/>
</dbReference>
<dbReference type="EMBL" id="LPWE01000012">
    <property type="protein sequence ID" value="ODR94567.1"/>
    <property type="molecule type" value="Genomic_DNA"/>
</dbReference>
<evidence type="ECO:0000313" key="4">
    <source>
        <dbReference type="Proteomes" id="UP000094172"/>
    </source>
</evidence>